<proteinExistence type="predicted"/>
<dbReference type="SUPFAM" id="SSF53474">
    <property type="entry name" value="alpha/beta-Hydrolases"/>
    <property type="match status" value="1"/>
</dbReference>
<dbReference type="Proteomes" id="UP000538292">
    <property type="component" value="Unassembled WGS sequence"/>
</dbReference>
<name>A0A7W1XR82_9BACL</name>
<feature type="region of interest" description="Disordered" evidence="1">
    <location>
        <begin position="292"/>
        <end position="315"/>
    </location>
</feature>
<dbReference type="Pfam" id="PF26363">
    <property type="entry name" value="Phospholipase-like"/>
    <property type="match status" value="1"/>
</dbReference>
<dbReference type="InterPro" id="IPR029058">
    <property type="entry name" value="AB_hydrolase_fold"/>
</dbReference>
<sequence length="315" mass="34303">MIFGSGISLNILLTASISNSSPSSVTGQNPYRMLDEIKVSNKQLAQISDLVYEEKIIPGELVDILGSGWETSLKRDLSNGLQAYVFTNNKSSEMIIAFRGTELDKWYQDIVIGDIPIALGNDMINPQAVKARELVESVINNPDYQGYNIVLTGHSLGGYLALDSATRYRIPAVTFNAPGKNLFRNANGSTLLGGLHGPLGAKVATELSYKLNQLDPQVRAEAVNEKAGAFDGLIRNYRYNDDIVGSLGYRPGETYEIESDGSVHRAEDEDGLDNQLGLNPFSHSITNFTGIDDDGNKVDTPIPDVYDEDGNIAPR</sequence>
<dbReference type="Gene3D" id="3.40.50.1820">
    <property type="entry name" value="alpha/beta hydrolase"/>
    <property type="match status" value="1"/>
</dbReference>
<accession>A0A7W1XR82</accession>
<dbReference type="EMBL" id="JACEOL010000018">
    <property type="protein sequence ID" value="MBA4601812.1"/>
    <property type="molecule type" value="Genomic_DNA"/>
</dbReference>
<reference evidence="2 3" key="1">
    <citation type="submission" date="2020-07" db="EMBL/GenBank/DDBJ databases">
        <title>Thermoactinomyces phylogeny.</title>
        <authorList>
            <person name="Dunlap C."/>
        </authorList>
    </citation>
    <scope>NUCLEOTIDE SEQUENCE [LARGE SCALE GENOMIC DNA]</scope>
    <source>
        <strain evidence="2 3">AMNI-1</strain>
    </source>
</reference>
<evidence type="ECO:0000256" key="1">
    <source>
        <dbReference type="SAM" id="MobiDB-lite"/>
    </source>
</evidence>
<evidence type="ECO:0000313" key="3">
    <source>
        <dbReference type="Proteomes" id="UP000538292"/>
    </source>
</evidence>
<gene>
    <name evidence="2" type="ORF">H2C83_05645</name>
</gene>
<organism evidence="2 3">
    <name type="scientific">Thermoactinomyces mirandus</name>
    <dbReference type="NCBI Taxonomy" id="2756294"/>
    <lineage>
        <taxon>Bacteria</taxon>
        <taxon>Bacillati</taxon>
        <taxon>Bacillota</taxon>
        <taxon>Bacilli</taxon>
        <taxon>Bacillales</taxon>
        <taxon>Thermoactinomycetaceae</taxon>
        <taxon>Thermoactinomyces</taxon>
    </lineage>
</organism>
<comment type="caution">
    <text evidence="2">The sequence shown here is derived from an EMBL/GenBank/DDBJ whole genome shotgun (WGS) entry which is preliminary data.</text>
</comment>
<keyword evidence="3" id="KW-1185">Reference proteome</keyword>
<evidence type="ECO:0000313" key="2">
    <source>
        <dbReference type="EMBL" id="MBA4601812.1"/>
    </source>
</evidence>
<feature type="compositionally biased region" description="Acidic residues" evidence="1">
    <location>
        <begin position="305"/>
        <end position="315"/>
    </location>
</feature>
<dbReference type="AlphaFoldDB" id="A0A7W1XR82"/>
<protein>
    <submittedName>
        <fullName evidence="2">DUF2974 domain-containing protein</fullName>
    </submittedName>
</protein>